<dbReference type="SUPFAM" id="SSF52540">
    <property type="entry name" value="P-loop containing nucleoside triphosphate hydrolases"/>
    <property type="match status" value="1"/>
</dbReference>
<dbReference type="InterPro" id="IPR000863">
    <property type="entry name" value="Sulfotransferase_dom"/>
</dbReference>
<name>A0A1I4LI32_9PROT</name>
<evidence type="ECO:0000313" key="5">
    <source>
        <dbReference type="Proteomes" id="UP000199561"/>
    </source>
</evidence>
<dbReference type="GO" id="GO:0008146">
    <property type="term" value="F:sulfotransferase activity"/>
    <property type="evidence" value="ECO:0007669"/>
    <property type="project" value="InterPro"/>
</dbReference>
<feature type="domain" description="Sulfotransferase" evidence="3">
    <location>
        <begin position="29"/>
        <end position="292"/>
    </location>
</feature>
<dbReference type="Gene3D" id="3.40.50.300">
    <property type="entry name" value="P-loop containing nucleotide triphosphate hydrolases"/>
    <property type="match status" value="1"/>
</dbReference>
<evidence type="ECO:0000313" key="4">
    <source>
        <dbReference type="EMBL" id="SFL90463.1"/>
    </source>
</evidence>
<dbReference type="InterPro" id="IPR027417">
    <property type="entry name" value="P-loop_NTPase"/>
</dbReference>
<reference evidence="4 5" key="1">
    <citation type="submission" date="2016-10" db="EMBL/GenBank/DDBJ databases">
        <authorList>
            <person name="de Groot N.N."/>
        </authorList>
    </citation>
    <scope>NUCLEOTIDE SEQUENCE [LARGE SCALE GENOMIC DNA]</scope>
    <source>
        <strain evidence="4 5">Nm146</strain>
    </source>
</reference>
<dbReference type="Pfam" id="PF00685">
    <property type="entry name" value="Sulfotransfer_1"/>
    <property type="match status" value="1"/>
</dbReference>
<protein>
    <submittedName>
        <fullName evidence="4">Aryl sulfotransferase</fullName>
    </submittedName>
</protein>
<evidence type="ECO:0000259" key="3">
    <source>
        <dbReference type="Pfam" id="PF00685"/>
    </source>
</evidence>
<keyword evidence="5" id="KW-1185">Reference proteome</keyword>
<dbReference type="Proteomes" id="UP000199561">
    <property type="component" value="Unassembled WGS sequence"/>
</dbReference>
<dbReference type="RefSeq" id="WP_090665956.1">
    <property type="nucleotide sequence ID" value="NZ_FOUF01000002.1"/>
</dbReference>
<proteinExistence type="inferred from homology"/>
<evidence type="ECO:0000256" key="2">
    <source>
        <dbReference type="ARBA" id="ARBA00022679"/>
    </source>
</evidence>
<comment type="similarity">
    <text evidence="1">Belongs to the sulfotransferase 1 family.</text>
</comment>
<keyword evidence="2 4" id="KW-0808">Transferase</keyword>
<organism evidence="4 5">
    <name type="scientific">Nitrosomonas nitrosa</name>
    <dbReference type="NCBI Taxonomy" id="52442"/>
    <lineage>
        <taxon>Bacteria</taxon>
        <taxon>Pseudomonadati</taxon>
        <taxon>Pseudomonadota</taxon>
        <taxon>Betaproteobacteria</taxon>
        <taxon>Nitrosomonadales</taxon>
        <taxon>Nitrosomonadaceae</taxon>
        <taxon>Nitrosomonas</taxon>
    </lineage>
</organism>
<sequence length="306" mass="36162">MSSLPQRTHIYQNHHFDSTRWDYFEPRSDDIVIATSYKAGTTWTQAIVAHLLFQDGKFPAPPAEMSPWLDMRIVPLEVVLNKLKAQQHRRFIKTHLPLDGLPYNENTKYLYIARDARDVFMSLWNHYTSMKDEMFMLMNMLVGRVGDELPYPPEDIHIFWRNWITRGAFEWEADGWPYWSHLSNVQSWWNYRHLPNIQLFHYGDMLEDTEREVRRIAAFLEIDVPENTWPDIIKAISFDEMKCKGELYAPGGGQFWKGGAKTFLYKGTNGRWRDILSAEELRLYEAACERALTPDCRRWLEHGGPN</sequence>
<gene>
    <name evidence="4" type="ORF">SAMN05421880_10278</name>
</gene>
<dbReference type="PANTHER" id="PTHR11783">
    <property type="entry name" value="SULFOTRANSFERASE SULT"/>
    <property type="match status" value="1"/>
</dbReference>
<evidence type="ECO:0000256" key="1">
    <source>
        <dbReference type="ARBA" id="ARBA00005771"/>
    </source>
</evidence>
<dbReference type="STRING" id="52442.SAMN05421880_10278"/>
<dbReference type="EMBL" id="FOUF01000002">
    <property type="protein sequence ID" value="SFL90463.1"/>
    <property type="molecule type" value="Genomic_DNA"/>
</dbReference>
<dbReference type="AlphaFoldDB" id="A0A1I4LI32"/>
<accession>A0A1I4LI32</accession>